<keyword evidence="2" id="KW-1185">Reference proteome</keyword>
<dbReference type="EMBL" id="CM000364">
    <property type="protein sequence ID" value="EDX13789.1"/>
    <property type="molecule type" value="Genomic_DNA"/>
</dbReference>
<protein>
    <submittedName>
        <fullName evidence="1">GD18529</fullName>
    </submittedName>
</protein>
<dbReference type="HOGENOM" id="CLU_1742476_0_0_1"/>
<dbReference type="Proteomes" id="UP000000304">
    <property type="component" value="Chromosome 3R"/>
</dbReference>
<evidence type="ECO:0000313" key="2">
    <source>
        <dbReference type="Proteomes" id="UP000000304"/>
    </source>
</evidence>
<evidence type="ECO:0000313" key="1">
    <source>
        <dbReference type="EMBL" id="EDX13789.1"/>
    </source>
</evidence>
<accession>B4QYN1</accession>
<dbReference type="AlphaFoldDB" id="B4QYN1"/>
<gene>
    <name evidence="1" type="primary">Dsim\GD18529</name>
    <name evidence="1" type="ORF">Dsim_GD18529</name>
</gene>
<reference evidence="1 2" key="1">
    <citation type="journal article" date="2007" name="Nature">
        <title>Evolution of genes and genomes on the Drosophila phylogeny.</title>
        <authorList>
            <consortium name="Drosophila 12 Genomes Consortium"/>
            <person name="Clark A.G."/>
            <person name="Eisen M.B."/>
            <person name="Smith D.R."/>
            <person name="Bergman C.M."/>
            <person name="Oliver B."/>
            <person name="Markow T.A."/>
            <person name="Kaufman T.C."/>
            <person name="Kellis M."/>
            <person name="Gelbart W."/>
            <person name="Iyer V.N."/>
            <person name="Pollard D.A."/>
            <person name="Sackton T.B."/>
            <person name="Larracuente A.M."/>
            <person name="Singh N.D."/>
            <person name="Abad J.P."/>
            <person name="Abt D.N."/>
            <person name="Adryan B."/>
            <person name="Aguade M."/>
            <person name="Akashi H."/>
            <person name="Anderson W.W."/>
            <person name="Aquadro C.F."/>
            <person name="Ardell D.H."/>
            <person name="Arguello R."/>
            <person name="Artieri C.G."/>
            <person name="Barbash D.A."/>
            <person name="Barker D."/>
            <person name="Barsanti P."/>
            <person name="Batterham P."/>
            <person name="Batzoglou S."/>
            <person name="Begun D."/>
            <person name="Bhutkar A."/>
            <person name="Blanco E."/>
            <person name="Bosak S.A."/>
            <person name="Bradley R.K."/>
            <person name="Brand A.D."/>
            <person name="Brent M.R."/>
            <person name="Brooks A.N."/>
            <person name="Brown R.H."/>
            <person name="Butlin R.K."/>
            <person name="Caggese C."/>
            <person name="Calvi B.R."/>
            <person name="Bernardo de Carvalho A."/>
            <person name="Caspi A."/>
            <person name="Castrezana S."/>
            <person name="Celniker S.E."/>
            <person name="Chang J.L."/>
            <person name="Chapple C."/>
            <person name="Chatterji S."/>
            <person name="Chinwalla A."/>
            <person name="Civetta A."/>
            <person name="Clifton S.W."/>
            <person name="Comeron J.M."/>
            <person name="Costello J.C."/>
            <person name="Coyne J.A."/>
            <person name="Daub J."/>
            <person name="David R.G."/>
            <person name="Delcher A.L."/>
            <person name="Delehaunty K."/>
            <person name="Do C.B."/>
            <person name="Ebling H."/>
            <person name="Edwards K."/>
            <person name="Eickbush T."/>
            <person name="Evans J.D."/>
            <person name="Filipski A."/>
            <person name="Findeiss S."/>
            <person name="Freyhult E."/>
            <person name="Fulton L."/>
            <person name="Fulton R."/>
            <person name="Garcia A.C."/>
            <person name="Gardiner A."/>
            <person name="Garfield D.A."/>
            <person name="Garvin B.E."/>
            <person name="Gibson G."/>
            <person name="Gilbert D."/>
            <person name="Gnerre S."/>
            <person name="Godfrey J."/>
            <person name="Good R."/>
            <person name="Gotea V."/>
            <person name="Gravely B."/>
            <person name="Greenberg A.J."/>
            <person name="Griffiths-Jones S."/>
            <person name="Gross S."/>
            <person name="Guigo R."/>
            <person name="Gustafson E.A."/>
            <person name="Haerty W."/>
            <person name="Hahn M.W."/>
            <person name="Halligan D.L."/>
            <person name="Halpern A.L."/>
            <person name="Halter G.M."/>
            <person name="Han M.V."/>
            <person name="Heger A."/>
            <person name="Hillier L."/>
            <person name="Hinrichs A.S."/>
            <person name="Holmes I."/>
            <person name="Hoskins R.A."/>
            <person name="Hubisz M.J."/>
            <person name="Hultmark D."/>
            <person name="Huntley M.A."/>
            <person name="Jaffe D.B."/>
            <person name="Jagadeeshan S."/>
            <person name="Jeck W.R."/>
            <person name="Johnson J."/>
            <person name="Jones C.D."/>
            <person name="Jordan W.C."/>
            <person name="Karpen G.H."/>
            <person name="Kataoka E."/>
            <person name="Keightley P.D."/>
            <person name="Kheradpour P."/>
            <person name="Kirkness E.F."/>
            <person name="Koerich L.B."/>
            <person name="Kristiansen K."/>
            <person name="Kudrna D."/>
            <person name="Kulathinal R.J."/>
            <person name="Kumar S."/>
            <person name="Kwok R."/>
            <person name="Lander E."/>
            <person name="Langley C.H."/>
            <person name="Lapoint R."/>
            <person name="Lazzaro B.P."/>
            <person name="Lee S.J."/>
            <person name="Levesque L."/>
            <person name="Li R."/>
            <person name="Lin C.F."/>
            <person name="Lin M.F."/>
            <person name="Lindblad-Toh K."/>
            <person name="Llopart A."/>
            <person name="Long M."/>
            <person name="Low L."/>
            <person name="Lozovsky E."/>
            <person name="Lu J."/>
            <person name="Luo M."/>
            <person name="Machado C.A."/>
            <person name="Makalowski W."/>
            <person name="Marzo M."/>
            <person name="Matsuda M."/>
            <person name="Matzkin L."/>
            <person name="McAllister B."/>
            <person name="McBride C.S."/>
            <person name="McKernan B."/>
            <person name="McKernan K."/>
            <person name="Mendez-Lago M."/>
            <person name="Minx P."/>
            <person name="Mollenhauer M.U."/>
            <person name="Montooth K."/>
            <person name="Mount S.M."/>
            <person name="Mu X."/>
            <person name="Myers E."/>
            <person name="Negre B."/>
            <person name="Newfeld S."/>
            <person name="Nielsen R."/>
            <person name="Noor M.A."/>
            <person name="O'Grady P."/>
            <person name="Pachter L."/>
            <person name="Papaceit M."/>
            <person name="Parisi M.J."/>
            <person name="Parisi M."/>
            <person name="Parts L."/>
            <person name="Pedersen J.S."/>
            <person name="Pesole G."/>
            <person name="Phillippy A.M."/>
            <person name="Ponting C.P."/>
            <person name="Pop M."/>
            <person name="Porcelli D."/>
            <person name="Powell J.R."/>
            <person name="Prohaska S."/>
            <person name="Pruitt K."/>
            <person name="Puig M."/>
            <person name="Quesneville H."/>
            <person name="Ram K.R."/>
            <person name="Rand D."/>
            <person name="Rasmussen M.D."/>
            <person name="Reed L.K."/>
            <person name="Reenan R."/>
            <person name="Reily A."/>
            <person name="Remington K.A."/>
            <person name="Rieger T.T."/>
            <person name="Ritchie M.G."/>
            <person name="Robin C."/>
            <person name="Rogers Y.H."/>
            <person name="Rohde C."/>
            <person name="Rozas J."/>
            <person name="Rubenfield M.J."/>
            <person name="Ruiz A."/>
            <person name="Russo S."/>
            <person name="Salzberg S.L."/>
            <person name="Sanchez-Gracia A."/>
            <person name="Saranga D.J."/>
            <person name="Sato H."/>
            <person name="Schaeffer S.W."/>
            <person name="Schatz M.C."/>
            <person name="Schlenke T."/>
            <person name="Schwartz R."/>
            <person name="Segarra C."/>
            <person name="Singh R.S."/>
            <person name="Sirot L."/>
            <person name="Sirota M."/>
            <person name="Sisneros N.B."/>
            <person name="Smith C.D."/>
            <person name="Smith T.F."/>
            <person name="Spieth J."/>
            <person name="Stage D.E."/>
            <person name="Stark A."/>
            <person name="Stephan W."/>
            <person name="Strausberg R.L."/>
            <person name="Strempel S."/>
            <person name="Sturgill D."/>
            <person name="Sutton G."/>
            <person name="Sutton G.G."/>
            <person name="Tao W."/>
            <person name="Teichmann S."/>
            <person name="Tobari Y.N."/>
            <person name="Tomimura Y."/>
            <person name="Tsolas J.M."/>
            <person name="Valente V.L."/>
            <person name="Venter E."/>
            <person name="Venter J.C."/>
            <person name="Vicario S."/>
            <person name="Vieira F.G."/>
            <person name="Vilella A.J."/>
            <person name="Villasante A."/>
            <person name="Walenz B."/>
            <person name="Wang J."/>
            <person name="Wasserman M."/>
            <person name="Watts T."/>
            <person name="Wilson D."/>
            <person name="Wilson R.K."/>
            <person name="Wing R.A."/>
            <person name="Wolfner M.F."/>
            <person name="Wong A."/>
            <person name="Wong G.K."/>
            <person name="Wu C.I."/>
            <person name="Wu G."/>
            <person name="Yamamoto D."/>
            <person name="Yang H.P."/>
            <person name="Yang S.P."/>
            <person name="Yorke J.A."/>
            <person name="Yoshida K."/>
            <person name="Zdobnov E."/>
            <person name="Zhang P."/>
            <person name="Zhang Y."/>
            <person name="Zimin A.V."/>
            <person name="Baldwin J."/>
            <person name="Abdouelleil A."/>
            <person name="Abdulkadir J."/>
            <person name="Abebe A."/>
            <person name="Abera B."/>
            <person name="Abreu J."/>
            <person name="Acer S.C."/>
            <person name="Aftuck L."/>
            <person name="Alexander A."/>
            <person name="An P."/>
            <person name="Anderson E."/>
            <person name="Anderson S."/>
            <person name="Arachi H."/>
            <person name="Azer M."/>
            <person name="Bachantsang P."/>
            <person name="Barry A."/>
            <person name="Bayul T."/>
            <person name="Berlin A."/>
            <person name="Bessette D."/>
            <person name="Bloom T."/>
            <person name="Blye J."/>
            <person name="Boguslavskiy L."/>
            <person name="Bonnet C."/>
            <person name="Boukhgalter B."/>
            <person name="Bourzgui I."/>
            <person name="Brown A."/>
            <person name="Cahill P."/>
            <person name="Channer S."/>
            <person name="Cheshatsang Y."/>
            <person name="Chuda L."/>
            <person name="Citroen M."/>
            <person name="Collymore A."/>
            <person name="Cooke P."/>
            <person name="Costello M."/>
            <person name="D'Aco K."/>
            <person name="Daza R."/>
            <person name="De Haan G."/>
            <person name="DeGray S."/>
            <person name="DeMaso C."/>
            <person name="Dhargay N."/>
            <person name="Dooley K."/>
            <person name="Dooley E."/>
            <person name="Doricent M."/>
            <person name="Dorje P."/>
            <person name="Dorjee K."/>
            <person name="Dupes A."/>
            <person name="Elong R."/>
            <person name="Falk J."/>
            <person name="Farina A."/>
            <person name="Faro S."/>
            <person name="Ferguson D."/>
            <person name="Fisher S."/>
            <person name="Foley C.D."/>
            <person name="Franke A."/>
            <person name="Friedrich D."/>
            <person name="Gadbois L."/>
            <person name="Gearin G."/>
            <person name="Gearin C.R."/>
            <person name="Giannoukos G."/>
            <person name="Goode T."/>
            <person name="Graham J."/>
            <person name="Grandbois E."/>
            <person name="Grewal S."/>
            <person name="Gyaltsen K."/>
            <person name="Hafez N."/>
            <person name="Hagos B."/>
            <person name="Hall J."/>
            <person name="Henson C."/>
            <person name="Hollinger A."/>
            <person name="Honan T."/>
            <person name="Huard M.D."/>
            <person name="Hughes L."/>
            <person name="Hurhula B."/>
            <person name="Husby M.E."/>
            <person name="Kamat A."/>
            <person name="Kanga B."/>
            <person name="Kashin S."/>
            <person name="Khazanovich D."/>
            <person name="Kisner P."/>
            <person name="Lance K."/>
            <person name="Lara M."/>
            <person name="Lee W."/>
            <person name="Lennon N."/>
            <person name="Letendre F."/>
            <person name="LeVine R."/>
            <person name="Lipovsky A."/>
            <person name="Liu X."/>
            <person name="Liu J."/>
            <person name="Liu S."/>
            <person name="Lokyitsang T."/>
            <person name="Lokyitsang Y."/>
            <person name="Lubonja R."/>
            <person name="Lui A."/>
            <person name="MacDonald P."/>
            <person name="Magnisalis V."/>
            <person name="Maru K."/>
            <person name="Matthews C."/>
            <person name="McCusker W."/>
            <person name="McDonough S."/>
            <person name="Mehta T."/>
            <person name="Meldrim J."/>
            <person name="Meneus L."/>
            <person name="Mihai O."/>
            <person name="Mihalev A."/>
            <person name="Mihova T."/>
            <person name="Mittelman R."/>
            <person name="Mlenga V."/>
            <person name="Montmayeur A."/>
            <person name="Mulrain L."/>
            <person name="Navidi A."/>
            <person name="Naylor J."/>
            <person name="Negash T."/>
            <person name="Nguyen T."/>
            <person name="Nguyen N."/>
            <person name="Nicol R."/>
            <person name="Norbu C."/>
            <person name="Norbu N."/>
            <person name="Novod N."/>
            <person name="O'Neill B."/>
            <person name="Osman S."/>
            <person name="Markiewicz E."/>
            <person name="Oyono O.L."/>
            <person name="Patti C."/>
            <person name="Phunkhang P."/>
            <person name="Pierre F."/>
            <person name="Priest M."/>
            <person name="Raghuraman S."/>
            <person name="Rege F."/>
            <person name="Reyes R."/>
            <person name="Rise C."/>
            <person name="Rogov P."/>
            <person name="Ross K."/>
            <person name="Ryan E."/>
            <person name="Settipalli S."/>
            <person name="Shea T."/>
            <person name="Sherpa N."/>
            <person name="Shi L."/>
            <person name="Shih D."/>
            <person name="Sparrow T."/>
            <person name="Spaulding J."/>
            <person name="Stalker J."/>
            <person name="Stange-Thomann N."/>
            <person name="Stavropoulos S."/>
            <person name="Stone C."/>
            <person name="Strader C."/>
            <person name="Tesfaye S."/>
            <person name="Thomson T."/>
            <person name="Thoulutsang Y."/>
            <person name="Thoulutsang D."/>
            <person name="Topham K."/>
            <person name="Topping I."/>
            <person name="Tsamla T."/>
            <person name="Vassiliev H."/>
            <person name="Vo A."/>
            <person name="Wangchuk T."/>
            <person name="Wangdi T."/>
            <person name="Weiand M."/>
            <person name="Wilkinson J."/>
            <person name="Wilson A."/>
            <person name="Yadav S."/>
            <person name="Young G."/>
            <person name="Yu Q."/>
            <person name="Zembek L."/>
            <person name="Zhong D."/>
            <person name="Zimmer A."/>
            <person name="Zwirko Z."/>
            <person name="Jaffe D.B."/>
            <person name="Alvarez P."/>
            <person name="Brockman W."/>
            <person name="Butler J."/>
            <person name="Chin C."/>
            <person name="Gnerre S."/>
            <person name="Grabherr M."/>
            <person name="Kleber M."/>
            <person name="Mauceli E."/>
            <person name="MacCallum I."/>
        </authorList>
    </citation>
    <scope>NUCLEOTIDE SEQUENCE [LARGE SCALE GENOMIC DNA]</scope>
    <source>
        <strain evidence="2">white501</strain>
    </source>
</reference>
<organism evidence="1 2">
    <name type="scientific">Drosophila simulans</name>
    <name type="common">Fruit fly</name>
    <dbReference type="NCBI Taxonomy" id="7240"/>
    <lineage>
        <taxon>Eukaryota</taxon>
        <taxon>Metazoa</taxon>
        <taxon>Ecdysozoa</taxon>
        <taxon>Arthropoda</taxon>
        <taxon>Hexapoda</taxon>
        <taxon>Insecta</taxon>
        <taxon>Pterygota</taxon>
        <taxon>Neoptera</taxon>
        <taxon>Endopterygota</taxon>
        <taxon>Diptera</taxon>
        <taxon>Brachycera</taxon>
        <taxon>Muscomorpha</taxon>
        <taxon>Ephydroidea</taxon>
        <taxon>Drosophilidae</taxon>
        <taxon>Drosophila</taxon>
        <taxon>Sophophora</taxon>
    </lineage>
</organism>
<dbReference type="OMA" id="NCRIKVG"/>
<name>B4QYN1_DROSI</name>
<sequence length="150" mass="17466">MKDKRITAGASQLRRSPQILIGSNVGKTTPPSSNCRIKVGDKNRSDMLRSNRGRYAHKEHGVDVPSLSRMITISRQSMTKRRHNRRFIPIQLALSCAFWKLLHISCIPIDGQVAFMHIDMKEVARYQRNDANGLELRNWRYWFRRYVGPM</sequence>
<proteinExistence type="predicted"/>